<feature type="region of interest" description="Disordered" evidence="6">
    <location>
        <begin position="1100"/>
        <end position="1146"/>
    </location>
</feature>
<evidence type="ECO:0000256" key="4">
    <source>
        <dbReference type="ARBA" id="ARBA00022786"/>
    </source>
</evidence>
<dbReference type="Gene3D" id="3.90.70.10">
    <property type="entry name" value="Cysteine proteinases"/>
    <property type="match status" value="1"/>
</dbReference>
<keyword evidence="2" id="KW-0963">Cytoplasm</keyword>
<dbReference type="Pfam" id="PF02493">
    <property type="entry name" value="MORN"/>
    <property type="match status" value="4"/>
</dbReference>
<dbReference type="PANTHER" id="PTHR48125:SF12">
    <property type="entry name" value="AT HOOK TRANSCRIPTION FACTOR FAMILY-RELATED"/>
    <property type="match status" value="1"/>
</dbReference>
<keyword evidence="5" id="KW-0863">Zinc-finger</keyword>
<dbReference type="PROSITE" id="PS50089">
    <property type="entry name" value="ZF_RING_2"/>
    <property type="match status" value="1"/>
</dbReference>
<keyword evidence="5" id="KW-0862">Zinc</keyword>
<feature type="region of interest" description="Disordered" evidence="6">
    <location>
        <begin position="822"/>
        <end position="844"/>
    </location>
</feature>
<comment type="subcellular location">
    <subcellularLocation>
        <location evidence="1">Cytoplasm</location>
    </subcellularLocation>
</comment>
<dbReference type="InterPro" id="IPR003409">
    <property type="entry name" value="MORN"/>
</dbReference>
<dbReference type="SMART" id="SM00184">
    <property type="entry name" value="RING"/>
    <property type="match status" value="1"/>
</dbReference>
<organism evidence="9 10">
    <name type="scientific">Lepidopterella palustris CBS 459.81</name>
    <dbReference type="NCBI Taxonomy" id="1314670"/>
    <lineage>
        <taxon>Eukaryota</taxon>
        <taxon>Fungi</taxon>
        <taxon>Dikarya</taxon>
        <taxon>Ascomycota</taxon>
        <taxon>Pezizomycotina</taxon>
        <taxon>Dothideomycetes</taxon>
        <taxon>Pleosporomycetidae</taxon>
        <taxon>Mytilinidiales</taxon>
        <taxon>Argynnaceae</taxon>
        <taxon>Lepidopterella</taxon>
    </lineage>
</organism>
<dbReference type="SUPFAM" id="SSF82185">
    <property type="entry name" value="Histone H3 K4-specific methyltransferase SET7/9 N-terminal domain"/>
    <property type="match status" value="1"/>
</dbReference>
<evidence type="ECO:0000259" key="8">
    <source>
        <dbReference type="PROSITE" id="PS50144"/>
    </source>
</evidence>
<feature type="compositionally biased region" description="Polar residues" evidence="6">
    <location>
        <begin position="381"/>
        <end position="393"/>
    </location>
</feature>
<dbReference type="GO" id="GO:0005737">
    <property type="term" value="C:cytoplasm"/>
    <property type="evidence" value="ECO:0007669"/>
    <property type="project" value="UniProtKB-SubCell"/>
</dbReference>
<feature type="domain" description="MATH" evidence="8">
    <location>
        <begin position="290"/>
        <end position="480"/>
    </location>
</feature>
<feature type="region of interest" description="Disordered" evidence="6">
    <location>
        <begin position="992"/>
        <end position="1080"/>
    </location>
</feature>
<dbReference type="OrthoDB" id="294378at2759"/>
<feature type="compositionally biased region" description="Polar residues" evidence="6">
    <location>
        <begin position="1001"/>
        <end position="1027"/>
    </location>
</feature>
<dbReference type="GO" id="GO:0004843">
    <property type="term" value="F:cysteine-type deubiquitinase activity"/>
    <property type="evidence" value="ECO:0007669"/>
    <property type="project" value="InterPro"/>
</dbReference>
<gene>
    <name evidence="9" type="ORF">K432DRAFT_404386</name>
</gene>
<dbReference type="Gene3D" id="2.60.210.10">
    <property type="entry name" value="Apoptosis, Tumor Necrosis Factor Receptor Associated Protein 2, Chain A"/>
    <property type="match status" value="1"/>
</dbReference>
<keyword evidence="5" id="KW-0479">Metal-binding</keyword>
<feature type="compositionally biased region" description="Pro residues" evidence="6">
    <location>
        <begin position="826"/>
        <end position="837"/>
    </location>
</feature>
<evidence type="ECO:0000313" key="9">
    <source>
        <dbReference type="EMBL" id="OCK80825.1"/>
    </source>
</evidence>
<feature type="compositionally biased region" description="Pro residues" evidence="6">
    <location>
        <begin position="186"/>
        <end position="221"/>
    </location>
</feature>
<evidence type="ECO:0000256" key="3">
    <source>
        <dbReference type="ARBA" id="ARBA00022737"/>
    </source>
</evidence>
<dbReference type="GO" id="GO:0016579">
    <property type="term" value="P:protein deubiquitination"/>
    <property type="evidence" value="ECO:0007669"/>
    <property type="project" value="InterPro"/>
</dbReference>
<feature type="compositionally biased region" description="Pro residues" evidence="6">
    <location>
        <begin position="1123"/>
        <end position="1143"/>
    </location>
</feature>
<dbReference type="Pfam" id="PF13920">
    <property type="entry name" value="zf-C3HC4_3"/>
    <property type="match status" value="1"/>
</dbReference>
<dbReference type="InterPro" id="IPR002083">
    <property type="entry name" value="MATH/TRAF_dom"/>
</dbReference>
<feature type="compositionally biased region" description="Polar residues" evidence="6">
    <location>
        <begin position="165"/>
        <end position="179"/>
    </location>
</feature>
<dbReference type="Pfam" id="PF12436">
    <property type="entry name" value="USP7_ICP0_bdg"/>
    <property type="match status" value="1"/>
</dbReference>
<proteinExistence type="predicted"/>
<feature type="compositionally biased region" description="Polar residues" evidence="6">
    <location>
        <begin position="58"/>
        <end position="68"/>
    </location>
</feature>
<feature type="region of interest" description="Disordered" evidence="6">
    <location>
        <begin position="1"/>
        <end position="255"/>
    </location>
</feature>
<dbReference type="SUPFAM" id="SSF49599">
    <property type="entry name" value="TRAF domain-like"/>
    <property type="match status" value="1"/>
</dbReference>
<protein>
    <recommendedName>
        <fullName evidence="11">RING-type domain-containing protein</fullName>
    </recommendedName>
</protein>
<sequence>MSVTTSAASVEPPPLLFGQRSPSPPSFSSPPQSPHHLHHPHTPLASPPPHLNEDVDMNASTTLQPSEGQNHDRDEDMMVDSEVLPDGPVQAGDGAQNGISPTPNGVAGDAAADEDAMDTTPDASQVEPVTNGSPVTLETLRATSPPSLNGNTQEAPAPTDPQSPVPVSNENLVQLTSNGTPADPTNEPPPPPASITPVDPTAPPAPTSPATEQPPPPPPPAEATRSDSDSSDEEEAGQSWHPIQEDTSIPDERELKEIEEAGEVSALDHEHWEQKTFLPLEEPEYVAGPSGRIDWTVDNYNGTKEKPNKELVMKSQIVTVGGYDWQIKFYPKGNDSDYLSIYVECVSVASQDEKSESTPTAGDENATKPEEPMIAPDNAMPTDNPTEATQTEPQHTPLPLLIEKPMPKRQSVAAQVSVVLYNPDEPRVNYVRTCLHRFCSGSPDWGWTRYHGPYYEIQHRQRGQRQALLRNDKLAFTSYIRIVDDETGCLWEHNSRDNPWDSFAMTGLQGLTLGEGQSNPAGNFISAISSWMLFKPFRMFLYEFKVPDFLTEPFTRPKPLIAALQKLLYLLRTQVQAGAGPVGIEDVMDALEWYGIQESFDKMDVIEVWETLRYKMEDELRDTPYASVLDQLFGMKKDYMSGVPNYRVPVKGVSSMQEAVTKAADLLHPTQSLPQLLTLELDRQEFDLSTRTWIKLVNKVTLDDQINVRGTGYTLYGFVVHKENLQSYLYHPVLRPEGPNSKWYSYTDGKDENKVICLTTRQAVNAHEGKSGSDKTGGKDPVAYIAMYVRNDVAELAFSNRPEMEKWQVPGWLLDEVKRAQAGRAPPSPFPAEPPVEQPKTDAEKEAELQEKIANAKRHVFQVIDSKAFLQHEGPGTIDAYDARWSPENSDLVYTVELTSCDGCKEVRDKLSAVVKDIKDPRQIKFWFLDALRGTAYRPNLLSTGKIEYSSGSIDHYEGQSDSWSLGEIEDHWAYYRIWVHVIDFESLPELPKEEPKQEPTANATQVPESSSPTASQTVPPSVNETDTLAEPSVPPAPENVPASEDTPMSEPDEPVPEQPQQEPAAVTVSSQEQPDQEMATDVVDGAEIPAPGAEVVPEGIPVVIPAPPPPVDTEMGGTSDLLPPPPPPADLQNAPPPPPPAPTNTIPDEIYFFLKFFDAEAQTLTSRGSHIAPKSARVDTTVISLLSLAPDASIELHEEEDLTTTHPIRPRRSFAQNDLHNTSIIIATLPLTEDQRSALASRAAFADPQPYLSFRAHARNFPTITNGHFISNYFSAQYYKGEVHNGHKHGHGTRIYHTGATYTGSFQLSQRHGHGLFTYQNGDTYDGDWAAGLQHGTGTFVEASTGNTYVGGWKNDKKFGEGVTHWKVAQETERMCRICWEEGAEAAFYDCGHVVACLGCARRVDVCPVCRKRVLAAMKLYYVA</sequence>
<evidence type="ECO:0000256" key="5">
    <source>
        <dbReference type="PROSITE-ProRule" id="PRU00175"/>
    </source>
</evidence>
<keyword evidence="4" id="KW-0833">Ubl conjugation pathway</keyword>
<dbReference type="InterPro" id="IPR024729">
    <property type="entry name" value="USP7_ICP0-binding_dom"/>
</dbReference>
<dbReference type="SUPFAM" id="SSF57850">
    <property type="entry name" value="RING/U-box"/>
    <property type="match status" value="1"/>
</dbReference>
<dbReference type="Gene3D" id="3.10.20.90">
    <property type="entry name" value="Phosphatidylinositol 3-kinase Catalytic Subunit, Chain A, domain 1"/>
    <property type="match status" value="1"/>
</dbReference>
<reference evidence="9 10" key="1">
    <citation type="journal article" date="2016" name="Nat. Commun.">
        <title>Ectomycorrhizal ecology is imprinted in the genome of the dominant symbiotic fungus Cenococcum geophilum.</title>
        <authorList>
            <consortium name="DOE Joint Genome Institute"/>
            <person name="Peter M."/>
            <person name="Kohler A."/>
            <person name="Ohm R.A."/>
            <person name="Kuo A."/>
            <person name="Krutzmann J."/>
            <person name="Morin E."/>
            <person name="Arend M."/>
            <person name="Barry K.W."/>
            <person name="Binder M."/>
            <person name="Choi C."/>
            <person name="Clum A."/>
            <person name="Copeland A."/>
            <person name="Grisel N."/>
            <person name="Haridas S."/>
            <person name="Kipfer T."/>
            <person name="LaButti K."/>
            <person name="Lindquist E."/>
            <person name="Lipzen A."/>
            <person name="Maire R."/>
            <person name="Meier B."/>
            <person name="Mihaltcheva S."/>
            <person name="Molinier V."/>
            <person name="Murat C."/>
            <person name="Poggeler S."/>
            <person name="Quandt C.A."/>
            <person name="Sperisen C."/>
            <person name="Tritt A."/>
            <person name="Tisserant E."/>
            <person name="Crous P.W."/>
            <person name="Henrissat B."/>
            <person name="Nehls U."/>
            <person name="Egli S."/>
            <person name="Spatafora J.W."/>
            <person name="Grigoriev I.V."/>
            <person name="Martin F.M."/>
        </authorList>
    </citation>
    <scope>NUCLEOTIDE SEQUENCE [LARGE SCALE GENOMIC DNA]</scope>
    <source>
        <strain evidence="9 10">CBS 459.81</strain>
    </source>
</reference>
<keyword evidence="10" id="KW-1185">Reference proteome</keyword>
<dbReference type="InterPro" id="IPR008974">
    <property type="entry name" value="TRAF-like"/>
</dbReference>
<dbReference type="EMBL" id="KV744944">
    <property type="protein sequence ID" value="OCK80825.1"/>
    <property type="molecule type" value="Genomic_DNA"/>
</dbReference>
<accession>A0A8E2JFK8</accession>
<dbReference type="GO" id="GO:0008270">
    <property type="term" value="F:zinc ion binding"/>
    <property type="evidence" value="ECO:0007669"/>
    <property type="project" value="UniProtKB-KW"/>
</dbReference>
<dbReference type="Pfam" id="PF00443">
    <property type="entry name" value="UCH"/>
    <property type="match status" value="1"/>
</dbReference>
<dbReference type="Pfam" id="PF22486">
    <property type="entry name" value="MATH_2"/>
    <property type="match status" value="1"/>
</dbReference>
<dbReference type="InterPro" id="IPR001394">
    <property type="entry name" value="Peptidase_C19_UCH"/>
</dbReference>
<evidence type="ECO:0000256" key="2">
    <source>
        <dbReference type="ARBA" id="ARBA00022490"/>
    </source>
</evidence>
<evidence type="ECO:0000256" key="1">
    <source>
        <dbReference type="ARBA" id="ARBA00004496"/>
    </source>
</evidence>
<dbReference type="Proteomes" id="UP000250266">
    <property type="component" value="Unassembled WGS sequence"/>
</dbReference>
<feature type="region of interest" description="Disordered" evidence="6">
    <location>
        <begin position="350"/>
        <end position="393"/>
    </location>
</feature>
<name>A0A8E2JFK8_9PEZI</name>
<dbReference type="SUPFAM" id="SSF54001">
    <property type="entry name" value="Cysteine proteinases"/>
    <property type="match status" value="1"/>
</dbReference>
<dbReference type="PANTHER" id="PTHR48125">
    <property type="entry name" value="LP07818P1"/>
    <property type="match status" value="1"/>
</dbReference>
<evidence type="ECO:0000256" key="6">
    <source>
        <dbReference type="SAM" id="MobiDB-lite"/>
    </source>
</evidence>
<feature type="domain" description="RING-type" evidence="7">
    <location>
        <begin position="1377"/>
        <end position="1412"/>
    </location>
</feature>
<keyword evidence="3" id="KW-0677">Repeat</keyword>
<dbReference type="InterPro" id="IPR038765">
    <property type="entry name" value="Papain-like_cys_pep_sf"/>
</dbReference>
<dbReference type="InterPro" id="IPR013083">
    <property type="entry name" value="Znf_RING/FYVE/PHD"/>
</dbReference>
<evidence type="ECO:0000313" key="10">
    <source>
        <dbReference type="Proteomes" id="UP000250266"/>
    </source>
</evidence>
<dbReference type="PROSITE" id="PS50144">
    <property type="entry name" value="MATH"/>
    <property type="match status" value="1"/>
</dbReference>
<evidence type="ECO:0000259" key="7">
    <source>
        <dbReference type="PROSITE" id="PS50089"/>
    </source>
</evidence>
<dbReference type="InterPro" id="IPR001841">
    <property type="entry name" value="Znf_RING"/>
</dbReference>
<feature type="compositionally biased region" description="Polar residues" evidence="6">
    <location>
        <begin position="127"/>
        <end position="157"/>
    </location>
</feature>
<dbReference type="Gene3D" id="3.30.40.10">
    <property type="entry name" value="Zinc/RING finger domain, C3HC4 (zinc finger)"/>
    <property type="match status" value="1"/>
</dbReference>
<dbReference type="SMART" id="SM00698">
    <property type="entry name" value="MORN"/>
    <property type="match status" value="4"/>
</dbReference>
<evidence type="ECO:0008006" key="11">
    <source>
        <dbReference type="Google" id="ProtNLM"/>
    </source>
</evidence>
<feature type="compositionally biased region" description="Pro residues" evidence="6">
    <location>
        <begin position="22"/>
        <end position="33"/>
    </location>
</feature>